<feature type="compositionally biased region" description="Polar residues" evidence="1">
    <location>
        <begin position="67"/>
        <end position="77"/>
    </location>
</feature>
<evidence type="ECO:0000313" key="2">
    <source>
        <dbReference type="EMBL" id="BAC52654.1"/>
    </source>
</evidence>
<name>Q89DQ0_BRADU</name>
<keyword evidence="3" id="KW-1185">Reference proteome</keyword>
<reference evidence="3" key="1">
    <citation type="journal article" date="2002" name="DNA Res.">
        <title>Complete genomic sequence of nitrogen-fixing symbiotic bacterium Bradyrhizobium japonicum USDA110.</title>
        <authorList>
            <person name="Kaneko T."/>
            <person name="Nakamura Y."/>
            <person name="Sato S."/>
            <person name="Minamisawa K."/>
            <person name="Uchiumi T."/>
            <person name="Sasamoto S."/>
            <person name="Watanabe A."/>
            <person name="Idesawa K."/>
            <person name="Iriguchi M."/>
            <person name="Kawashima K."/>
            <person name="Kohara M."/>
            <person name="Matsumoto M."/>
            <person name="Shimpo S."/>
            <person name="Tsuruoka H."/>
            <person name="Wada T."/>
            <person name="Yamada M."/>
            <person name="Tabata S."/>
        </authorList>
    </citation>
    <scope>NUCLEOTIDE SEQUENCE [LARGE SCALE GENOMIC DNA]</scope>
    <source>
        <strain evidence="3">JCM 10833 / BCRC 13528 / IAM 13628 / NBRC 14792 / USDA 110</strain>
    </source>
</reference>
<organism evidence="2 3">
    <name type="scientific">Bradyrhizobium diazoefficiens (strain JCM 10833 / BCRC 13528 / IAM 13628 / NBRC 14792 / USDA 110)</name>
    <dbReference type="NCBI Taxonomy" id="224911"/>
    <lineage>
        <taxon>Bacteria</taxon>
        <taxon>Pseudomonadati</taxon>
        <taxon>Pseudomonadota</taxon>
        <taxon>Alphaproteobacteria</taxon>
        <taxon>Hyphomicrobiales</taxon>
        <taxon>Nitrobacteraceae</taxon>
        <taxon>Bradyrhizobium</taxon>
    </lineage>
</organism>
<dbReference type="InParanoid" id="Q89DQ0"/>
<dbReference type="AlphaFoldDB" id="Q89DQ0"/>
<gene>
    <name evidence="2" type="ordered locus">bsl7389</name>
</gene>
<dbReference type="EMBL" id="BA000040">
    <property type="protein sequence ID" value="BAC52654.1"/>
    <property type="molecule type" value="Genomic_DNA"/>
</dbReference>
<dbReference type="HOGENOM" id="CLU_2631148_0_0_5"/>
<feature type="region of interest" description="Disordered" evidence="1">
    <location>
        <begin position="45"/>
        <end position="77"/>
    </location>
</feature>
<accession>Q89DQ0</accession>
<dbReference type="Proteomes" id="UP000002526">
    <property type="component" value="Chromosome"/>
</dbReference>
<evidence type="ECO:0000256" key="1">
    <source>
        <dbReference type="SAM" id="MobiDB-lite"/>
    </source>
</evidence>
<dbReference type="EnsemblBacteria" id="BAC52654">
    <property type="protein sequence ID" value="BAC52654"/>
    <property type="gene ID" value="BAC52654"/>
</dbReference>
<protein>
    <submittedName>
        <fullName evidence="2">Bsl7389 protein</fullName>
    </submittedName>
</protein>
<proteinExistence type="predicted"/>
<dbReference type="KEGG" id="bja:bsl7389"/>
<dbReference type="OrthoDB" id="9988798at2"/>
<evidence type="ECO:0000313" key="3">
    <source>
        <dbReference type="Proteomes" id="UP000002526"/>
    </source>
</evidence>
<sequence length="77" mass="8105">MAISGAGMSPVLTAANASAVVMMFDSASCWKNWRSEMFSGSGEISAGSHYGDSAQNSRRGECPIRNAAQSQFCPRSP</sequence>